<evidence type="ECO:0000259" key="6">
    <source>
        <dbReference type="Pfam" id="PF01343"/>
    </source>
</evidence>
<dbReference type="Proteomes" id="UP000886607">
    <property type="component" value="Unassembled WGS sequence"/>
</dbReference>
<dbReference type="Pfam" id="PF01343">
    <property type="entry name" value="Peptidase_S49"/>
    <property type="match status" value="1"/>
</dbReference>
<dbReference type="EMBL" id="BKBQ01000045">
    <property type="protein sequence ID" value="GEQ55369.1"/>
    <property type="molecule type" value="Genomic_DNA"/>
</dbReference>
<dbReference type="InterPro" id="IPR029045">
    <property type="entry name" value="ClpP/crotonase-like_dom_sf"/>
</dbReference>
<reference evidence="8" key="2">
    <citation type="journal article" date="2020" name="Int. Dairy J.">
        <title>Lactic acid bacterial diversity in Brie cheese focusing on salt concentration and pH of isolation medium and characterisation of halophilic and alkaliphilic lactic acid bacterial isolates.</title>
        <authorList>
            <person name="Unno R."/>
            <person name="Matsutani M."/>
            <person name="Suzuki T."/>
            <person name="Kodama K."/>
            <person name="Matsushita H."/>
            <person name="Yamasato K."/>
            <person name="Koizumi Y."/>
            <person name="Ishikawa M."/>
        </authorList>
    </citation>
    <scope>NUCLEOTIDE SEQUENCE</scope>
    <source>
        <strain evidence="8">7C1</strain>
        <strain evidence="7">8C4</strain>
    </source>
</reference>
<feature type="signal peptide" evidence="5">
    <location>
        <begin position="1"/>
        <end position="22"/>
    </location>
</feature>
<organism evidence="8 9">
    <name type="scientific">Tetragenococcus koreensis</name>
    <dbReference type="NCBI Taxonomy" id="290335"/>
    <lineage>
        <taxon>Bacteria</taxon>
        <taxon>Bacillati</taxon>
        <taxon>Bacillota</taxon>
        <taxon>Bacilli</taxon>
        <taxon>Lactobacillales</taxon>
        <taxon>Enterococcaceae</taxon>
        <taxon>Tetragenococcus</taxon>
    </lineage>
</organism>
<accession>A0AAN4ZPV7</accession>
<feature type="chain" id="PRO_5043284275" evidence="5">
    <location>
        <begin position="23"/>
        <end position="341"/>
    </location>
</feature>
<dbReference type="GO" id="GO:0006508">
    <property type="term" value="P:proteolysis"/>
    <property type="evidence" value="ECO:0007669"/>
    <property type="project" value="UniProtKB-KW"/>
</dbReference>
<dbReference type="RefSeq" id="WP_124005613.1">
    <property type="nucleotide sequence ID" value="NZ_BJYN01000020.1"/>
</dbReference>
<sequence>MNKRRWIAVLIAAGLLIFSAVASFMTDEGSDEEALSGMDAVLFGSNEIKEQAIEEGSEDQRIAQLSLDGTIVDTGTEGLFSGEEYNHQFFLEQLKEIQDDSTVAAVLLEVNTPGGGVYESAEIAKEIRAIQANDVPVYVSMKNMGASGGYYISASADKIFATSETLTGSIGVIMSSVNFSDLMENLGIEDQTYKSGPLKDMGSAVREPTEEDEEVMQGYVDNSFDRFVQIVADGRDMSEEQVREVADGRIYDGQQAVDNDLVDEIGFPEDALTTLKEDEQLQNAQVFEYDVATTGFDRTWLGSKIAQVQGIEQTDTDRMLNVIERIGTPEAPKPMYYYGGE</sequence>
<evidence type="ECO:0000313" key="10">
    <source>
        <dbReference type="Proteomes" id="UP000886607"/>
    </source>
</evidence>
<dbReference type="InterPro" id="IPR047272">
    <property type="entry name" value="S49_SppA_C"/>
</dbReference>
<dbReference type="EMBL" id="BKBO01000046">
    <property type="protein sequence ID" value="GEQ50380.1"/>
    <property type="molecule type" value="Genomic_DNA"/>
</dbReference>
<evidence type="ECO:0000256" key="4">
    <source>
        <dbReference type="ARBA" id="ARBA00022825"/>
    </source>
</evidence>
<dbReference type="InterPro" id="IPR004635">
    <property type="entry name" value="Pept_S49_SppA"/>
</dbReference>
<dbReference type="PANTHER" id="PTHR42987">
    <property type="entry name" value="PEPTIDASE S49"/>
    <property type="match status" value="1"/>
</dbReference>
<keyword evidence="5" id="KW-0732">Signal</keyword>
<dbReference type="PANTHER" id="PTHR42987:SF7">
    <property type="entry name" value="SIGNAL PEPTIDE PEPTIDASE SPPA-RELATED"/>
    <property type="match status" value="1"/>
</dbReference>
<dbReference type="CDD" id="cd07023">
    <property type="entry name" value="S49_Sppa_N_C"/>
    <property type="match status" value="1"/>
</dbReference>
<keyword evidence="2" id="KW-0645">Protease</keyword>
<dbReference type="GO" id="GO:0008236">
    <property type="term" value="F:serine-type peptidase activity"/>
    <property type="evidence" value="ECO:0007669"/>
    <property type="project" value="UniProtKB-KW"/>
</dbReference>
<dbReference type="SUPFAM" id="SSF52096">
    <property type="entry name" value="ClpP/crotonase"/>
    <property type="match status" value="1"/>
</dbReference>
<gene>
    <name evidence="7" type="ORF">TK11N_22320</name>
    <name evidence="8" type="ORF">TK2N_22130</name>
</gene>
<dbReference type="NCBIfam" id="TIGR00706">
    <property type="entry name" value="SppA_dom"/>
    <property type="match status" value="1"/>
</dbReference>
<comment type="caution">
    <text evidence="8">The sequence shown here is derived from an EMBL/GenBank/DDBJ whole genome shotgun (WGS) entry which is preliminary data.</text>
</comment>
<dbReference type="Proteomes" id="UP000886597">
    <property type="component" value="Unassembled WGS sequence"/>
</dbReference>
<dbReference type="AlphaFoldDB" id="A0AAN4ZPV7"/>
<proteinExistence type="inferred from homology"/>
<dbReference type="Gene3D" id="3.90.226.10">
    <property type="entry name" value="2-enoyl-CoA Hydratase, Chain A, domain 1"/>
    <property type="match status" value="2"/>
</dbReference>
<evidence type="ECO:0000256" key="5">
    <source>
        <dbReference type="SAM" id="SignalP"/>
    </source>
</evidence>
<dbReference type="KEGG" id="tkr:C7K43_03660"/>
<dbReference type="InterPro" id="IPR002142">
    <property type="entry name" value="Peptidase_S49"/>
</dbReference>
<dbReference type="GeneID" id="69985032"/>
<reference evidence="8" key="1">
    <citation type="submission" date="2019-08" db="EMBL/GenBank/DDBJ databases">
        <authorList>
            <person name="Ishikawa M."/>
            <person name="Suzuki T."/>
            <person name="Matsutani M."/>
        </authorList>
    </citation>
    <scope>NUCLEOTIDE SEQUENCE</scope>
    <source>
        <strain evidence="8">7C1</strain>
        <strain evidence="7">8C4</strain>
    </source>
</reference>
<keyword evidence="10" id="KW-1185">Reference proteome</keyword>
<evidence type="ECO:0000256" key="1">
    <source>
        <dbReference type="ARBA" id="ARBA00008683"/>
    </source>
</evidence>
<evidence type="ECO:0000256" key="2">
    <source>
        <dbReference type="ARBA" id="ARBA00022670"/>
    </source>
</evidence>
<comment type="similarity">
    <text evidence="1">Belongs to the peptidase S49 family.</text>
</comment>
<evidence type="ECO:0000256" key="3">
    <source>
        <dbReference type="ARBA" id="ARBA00022801"/>
    </source>
</evidence>
<keyword evidence="3" id="KW-0378">Hydrolase</keyword>
<evidence type="ECO:0000313" key="8">
    <source>
        <dbReference type="EMBL" id="GEQ55369.1"/>
    </source>
</evidence>
<feature type="domain" description="Peptidase S49" evidence="6">
    <location>
        <begin position="132"/>
        <end position="281"/>
    </location>
</feature>
<evidence type="ECO:0000313" key="7">
    <source>
        <dbReference type="EMBL" id="GEQ50380.1"/>
    </source>
</evidence>
<keyword evidence="4" id="KW-0720">Serine protease</keyword>
<protein>
    <submittedName>
        <fullName evidence="8">Signal peptide peptidase SppA</fullName>
    </submittedName>
</protein>
<name>A0AAN4ZPV7_9ENTE</name>
<evidence type="ECO:0000313" key="9">
    <source>
        <dbReference type="Proteomes" id="UP000886597"/>
    </source>
</evidence>